<evidence type="ECO:0000256" key="16">
    <source>
        <dbReference type="ARBA" id="ARBA00034296"/>
    </source>
</evidence>
<protein>
    <recommendedName>
        <fullName evidence="6">peptidylprolyl isomerase</fullName>
        <ecNumber evidence="6">5.2.1.8</ecNumber>
    </recommendedName>
</protein>
<dbReference type="InterPro" id="IPR037103">
    <property type="entry name" value="Tubulin/FtsZ-like_C"/>
</dbReference>
<evidence type="ECO:0000256" key="1">
    <source>
        <dbReference type="ARBA" id="ARBA00000971"/>
    </source>
</evidence>
<comment type="catalytic activity">
    <reaction evidence="1">
        <text>[protein]-peptidylproline (omega=180) = [protein]-peptidylproline (omega=0)</text>
        <dbReference type="Rhea" id="RHEA:16237"/>
        <dbReference type="Rhea" id="RHEA-COMP:10747"/>
        <dbReference type="Rhea" id="RHEA-COMP:10748"/>
        <dbReference type="ChEBI" id="CHEBI:83833"/>
        <dbReference type="ChEBI" id="CHEBI:83834"/>
        <dbReference type="EC" id="5.2.1.8"/>
    </reaction>
</comment>
<dbReference type="Gene3D" id="1.20.120.1150">
    <property type="match status" value="1"/>
</dbReference>
<evidence type="ECO:0000256" key="4">
    <source>
        <dbReference type="ARBA" id="ARBA00009636"/>
    </source>
</evidence>
<dbReference type="OrthoDB" id="1662883at2759"/>
<dbReference type="FunFam" id="1.20.120.1150:FF:000002">
    <property type="entry name" value="Serine/threonine-protein phosphatase 2A activator"/>
    <property type="match status" value="1"/>
</dbReference>
<comment type="subcellular location">
    <subcellularLocation>
        <location evidence="3">Cytoplasm</location>
        <location evidence="3">Cytoskeleton</location>
    </subcellularLocation>
</comment>
<evidence type="ECO:0000259" key="18">
    <source>
        <dbReference type="SMART" id="SM00864"/>
    </source>
</evidence>
<dbReference type="GO" id="GO:0003755">
    <property type="term" value="F:peptidyl-prolyl cis-trans isomerase activity"/>
    <property type="evidence" value="ECO:0007669"/>
    <property type="project" value="UniProtKB-KW"/>
</dbReference>
<dbReference type="Pfam" id="PF03953">
    <property type="entry name" value="Tubulin_C"/>
    <property type="match status" value="1"/>
</dbReference>
<dbReference type="InterPro" id="IPR000217">
    <property type="entry name" value="Tubulin"/>
</dbReference>
<dbReference type="GO" id="GO:0005525">
    <property type="term" value="F:GTP binding"/>
    <property type="evidence" value="ECO:0007669"/>
    <property type="project" value="UniProtKB-KW"/>
</dbReference>
<dbReference type="InterPro" id="IPR002453">
    <property type="entry name" value="Beta_tubulin"/>
</dbReference>
<dbReference type="Pfam" id="PF03095">
    <property type="entry name" value="PTPA"/>
    <property type="match status" value="1"/>
</dbReference>
<dbReference type="GO" id="GO:0007017">
    <property type="term" value="P:microtubule-based process"/>
    <property type="evidence" value="ECO:0007669"/>
    <property type="project" value="InterPro"/>
</dbReference>
<keyword evidence="21" id="KW-1185">Reference proteome</keyword>
<dbReference type="InterPro" id="IPR017975">
    <property type="entry name" value="Tubulin_CS"/>
</dbReference>
<evidence type="ECO:0000256" key="14">
    <source>
        <dbReference type="ARBA" id="ARBA00023212"/>
    </source>
</evidence>
<evidence type="ECO:0000256" key="12">
    <source>
        <dbReference type="ARBA" id="ARBA00023110"/>
    </source>
</evidence>
<dbReference type="SMART" id="SM00864">
    <property type="entry name" value="Tubulin"/>
    <property type="match status" value="1"/>
</dbReference>
<dbReference type="AlphaFoldDB" id="A0A9W8HDB0"/>
<comment type="similarity">
    <text evidence="4">Belongs to the tubulin family.</text>
</comment>
<dbReference type="GO" id="GO:0005200">
    <property type="term" value="F:structural constituent of cytoskeleton"/>
    <property type="evidence" value="ECO:0007669"/>
    <property type="project" value="InterPro"/>
</dbReference>
<dbReference type="InterPro" id="IPR036525">
    <property type="entry name" value="Tubulin/FtsZ_GTPase_sf"/>
</dbReference>
<evidence type="ECO:0000313" key="20">
    <source>
        <dbReference type="EMBL" id="KAJ2781278.1"/>
    </source>
</evidence>
<dbReference type="SUPFAM" id="SSF52490">
    <property type="entry name" value="Tubulin nucleotide-binding domain-like"/>
    <property type="match status" value="1"/>
</dbReference>
<keyword evidence="7" id="KW-0963">Cytoplasm</keyword>
<dbReference type="Gene3D" id="3.40.50.1440">
    <property type="entry name" value="Tubulin/FtsZ, GTPase domain"/>
    <property type="match status" value="1"/>
</dbReference>
<evidence type="ECO:0000256" key="17">
    <source>
        <dbReference type="SAM" id="MobiDB-lite"/>
    </source>
</evidence>
<comment type="caution">
    <text evidence="20">The sequence shown here is derived from an EMBL/GenBank/DDBJ whole genome shotgun (WGS) entry which is preliminary data.</text>
</comment>
<keyword evidence="9" id="KW-0479">Metal-binding</keyword>
<dbReference type="GO" id="GO:0019211">
    <property type="term" value="F:phosphatase activator activity"/>
    <property type="evidence" value="ECO:0007669"/>
    <property type="project" value="InterPro"/>
</dbReference>
<dbReference type="FunFam" id="1.10.287.600:FF:000013">
    <property type="entry name" value="Tubulin beta chain"/>
    <property type="match status" value="1"/>
</dbReference>
<dbReference type="CDD" id="cd04087">
    <property type="entry name" value="PTPA"/>
    <property type="match status" value="1"/>
</dbReference>
<dbReference type="EMBL" id="JANBUM010000215">
    <property type="protein sequence ID" value="KAJ2781278.1"/>
    <property type="molecule type" value="Genomic_DNA"/>
</dbReference>
<dbReference type="Gene3D" id="3.30.1330.20">
    <property type="entry name" value="Tubulin/FtsZ, C-terminal domain"/>
    <property type="match status" value="1"/>
</dbReference>
<keyword evidence="11" id="KW-0460">Magnesium</keyword>
<dbReference type="PANTHER" id="PTHR11588">
    <property type="entry name" value="TUBULIN"/>
    <property type="match status" value="1"/>
</dbReference>
<sequence length="754" mass="84309">MDTKAGSGHYKAPQREILDPADMAKWQRSSAYIEIISFIEQLSKSVEGRRMTDDYHISQNVRAICSVLDCAESWIAAFPPDTSEVSRFGNKSFRKWGSELVQQAPRLMRDMLGEGFGRGAETELVPYLTTAFGNVTRIDYGSGHELAFVMWLLCLCKIGFLAPSDSEAIVLTVFARYLQTCQQLQRTYKLEPAGSHGVWGLDDYQFLPFYFGSAQFIGTQTTPAVSLERKIIDEQGSDYLYLQGIKFIMDMKRGPFFEHSRQLYDISGVPRWEKVNQGLGKMYKAEVLGKFPVVQHLVFGSQCGNQIGIEFWENILQEHGINKDGIYVGNNPMLIERANVYFAEARGARYVPRVVSVDLEPGVLDNIRSGPLGALFRPESMICANSGAGNNWAKGFYTEGAELLDNVLDVMRHEVEACDLLSGFQVCHSIGGGTGSGMGSLMLQKIREEYPDRMLSTFTVMPSAAVSDTVVEPYNSVLTLHHLLENSDMTFCLDNEALSNICMDVLKIKSPVHADLNKLVAKVMSGVTTSLRFPGQLNADLRKLAVNMVPFPRLHFLMSGLAPLTSAATASYRQITVPDMCQQLYGAQNMLVNCDPRHGRYLTCAIMFRGKVSVKECEDTVLGYADKHTSSFVEWIPNSTQIAVCDVPPAGMDIAATFLGNNTAIQEVFERIVDQFSRIFRRKAFMHWFTDEGMDEMEFSEAESNIHDLVSEYRQYQEAAIDDGMMYDDDAEGAYDQQADDYDDQGSAANMNHE</sequence>
<keyword evidence="14" id="KW-0206">Cytoskeleton</keyword>
<keyword evidence="13" id="KW-0342">GTP-binding</keyword>
<dbReference type="GO" id="GO:0003924">
    <property type="term" value="F:GTPase activity"/>
    <property type="evidence" value="ECO:0007669"/>
    <property type="project" value="InterPro"/>
</dbReference>
<dbReference type="InterPro" id="IPR043170">
    <property type="entry name" value="PTPA_C_lid"/>
</dbReference>
<dbReference type="InterPro" id="IPR023123">
    <property type="entry name" value="Tubulin_C"/>
</dbReference>
<accession>A0A9W8HDB0</accession>
<evidence type="ECO:0000256" key="5">
    <source>
        <dbReference type="ARBA" id="ARBA00011747"/>
    </source>
</evidence>
<dbReference type="PRINTS" id="PR01163">
    <property type="entry name" value="BETATUBULIN"/>
</dbReference>
<feature type="domain" description="Tubulin/FtsZ GTPase" evidence="18">
    <location>
        <begin position="338"/>
        <end position="535"/>
    </location>
</feature>
<dbReference type="Pfam" id="PF00091">
    <property type="entry name" value="Tubulin"/>
    <property type="match status" value="1"/>
</dbReference>
<evidence type="ECO:0000256" key="15">
    <source>
        <dbReference type="ARBA" id="ARBA00023235"/>
    </source>
</evidence>
<evidence type="ECO:0000256" key="13">
    <source>
        <dbReference type="ARBA" id="ARBA00023134"/>
    </source>
</evidence>
<evidence type="ECO:0000256" key="10">
    <source>
        <dbReference type="ARBA" id="ARBA00022741"/>
    </source>
</evidence>
<dbReference type="InterPro" id="IPR003008">
    <property type="entry name" value="Tubulin_FtsZ_GTPase"/>
</dbReference>
<dbReference type="InterPro" id="IPR037218">
    <property type="entry name" value="PTPA_sf"/>
</dbReference>
<comment type="function">
    <text evidence="16">Tubulin is the major constituent of microtubules, a cylinder consisting of laterally associated linear protofilaments composed of alpha- and beta-tubulin heterodimers. Microtubules grow by the addition of GTP-tubulin dimers to the microtubule end, where a stabilizing cap forms. Below the cap, tubulin dimers are in GDP-bound state, owing to GTPase activity of alpha-tubulin.</text>
</comment>
<dbReference type="InterPro" id="IPR004327">
    <property type="entry name" value="Phstyr_phstse_ac"/>
</dbReference>
<keyword evidence="8" id="KW-0493">Microtubule</keyword>
<feature type="compositionally biased region" description="Acidic residues" evidence="17">
    <location>
        <begin position="728"/>
        <end position="744"/>
    </location>
</feature>
<dbReference type="SMART" id="SM00865">
    <property type="entry name" value="Tubulin_C"/>
    <property type="match status" value="1"/>
</dbReference>
<dbReference type="FunFam" id="3.30.1330.20:FF:000009">
    <property type="entry name" value="Tubulin beta chain"/>
    <property type="match status" value="1"/>
</dbReference>
<evidence type="ECO:0000256" key="9">
    <source>
        <dbReference type="ARBA" id="ARBA00022723"/>
    </source>
</evidence>
<dbReference type="SUPFAM" id="SSF55307">
    <property type="entry name" value="Tubulin C-terminal domain-like"/>
    <property type="match status" value="1"/>
</dbReference>
<evidence type="ECO:0000256" key="7">
    <source>
        <dbReference type="ARBA" id="ARBA00022490"/>
    </source>
</evidence>
<dbReference type="SUPFAM" id="SSF140984">
    <property type="entry name" value="PTPA-like"/>
    <property type="match status" value="1"/>
</dbReference>
<comment type="cofactor">
    <cofactor evidence="2">
        <name>Mg(2+)</name>
        <dbReference type="ChEBI" id="CHEBI:18420"/>
    </cofactor>
</comment>
<feature type="region of interest" description="Disordered" evidence="17">
    <location>
        <begin position="728"/>
        <end position="754"/>
    </location>
</feature>
<proteinExistence type="inferred from homology"/>
<evidence type="ECO:0000256" key="11">
    <source>
        <dbReference type="ARBA" id="ARBA00022842"/>
    </source>
</evidence>
<name>A0A9W8HDB0_9FUNG</name>
<keyword evidence="15" id="KW-0413">Isomerase</keyword>
<organism evidence="20 21">
    <name type="scientific">Coemansia interrupta</name>
    <dbReference type="NCBI Taxonomy" id="1126814"/>
    <lineage>
        <taxon>Eukaryota</taxon>
        <taxon>Fungi</taxon>
        <taxon>Fungi incertae sedis</taxon>
        <taxon>Zoopagomycota</taxon>
        <taxon>Kickxellomycotina</taxon>
        <taxon>Kickxellomycetes</taxon>
        <taxon>Kickxellales</taxon>
        <taxon>Kickxellaceae</taxon>
        <taxon>Coemansia</taxon>
    </lineage>
</organism>
<gene>
    <name evidence="20" type="ORF">GGI15_003259</name>
</gene>
<dbReference type="CDD" id="cd02187">
    <property type="entry name" value="beta_tubulin"/>
    <property type="match status" value="1"/>
</dbReference>
<dbReference type="FunFam" id="3.40.50.1440:FF:000006">
    <property type="entry name" value="Tubulin beta chain"/>
    <property type="match status" value="1"/>
</dbReference>
<evidence type="ECO:0000256" key="3">
    <source>
        <dbReference type="ARBA" id="ARBA00004245"/>
    </source>
</evidence>
<dbReference type="InterPro" id="IPR008280">
    <property type="entry name" value="Tub_FtsZ_C"/>
</dbReference>
<reference evidence="20" key="1">
    <citation type="submission" date="2022-07" db="EMBL/GenBank/DDBJ databases">
        <title>Phylogenomic reconstructions and comparative analyses of Kickxellomycotina fungi.</title>
        <authorList>
            <person name="Reynolds N.K."/>
            <person name="Stajich J.E."/>
            <person name="Barry K."/>
            <person name="Grigoriev I.V."/>
            <person name="Crous P."/>
            <person name="Smith M.E."/>
        </authorList>
    </citation>
    <scope>NUCLEOTIDE SEQUENCE</scope>
    <source>
        <strain evidence="20">BCRC 34489</strain>
    </source>
</reference>
<evidence type="ECO:0000256" key="8">
    <source>
        <dbReference type="ARBA" id="ARBA00022701"/>
    </source>
</evidence>
<evidence type="ECO:0000259" key="19">
    <source>
        <dbReference type="SMART" id="SM00865"/>
    </source>
</evidence>
<evidence type="ECO:0000256" key="6">
    <source>
        <dbReference type="ARBA" id="ARBA00013194"/>
    </source>
</evidence>
<dbReference type="GO" id="GO:0046872">
    <property type="term" value="F:metal ion binding"/>
    <property type="evidence" value="ECO:0007669"/>
    <property type="project" value="UniProtKB-KW"/>
</dbReference>
<evidence type="ECO:0000256" key="2">
    <source>
        <dbReference type="ARBA" id="ARBA00001946"/>
    </source>
</evidence>
<dbReference type="PROSITE" id="PS00227">
    <property type="entry name" value="TUBULIN"/>
    <property type="match status" value="1"/>
</dbReference>
<keyword evidence="10" id="KW-0547">Nucleotide-binding</keyword>
<keyword evidence="12" id="KW-0697">Rotamase</keyword>
<dbReference type="PRINTS" id="PR01161">
    <property type="entry name" value="TUBULIN"/>
</dbReference>
<feature type="domain" description="Tubulin/FtsZ 2-layer sandwich" evidence="19">
    <location>
        <begin position="537"/>
        <end position="674"/>
    </location>
</feature>
<dbReference type="Proteomes" id="UP001140172">
    <property type="component" value="Unassembled WGS sequence"/>
</dbReference>
<dbReference type="Gene3D" id="1.10.287.600">
    <property type="entry name" value="Helix hairpin bin"/>
    <property type="match status" value="1"/>
</dbReference>
<dbReference type="GO" id="GO:0005874">
    <property type="term" value="C:microtubule"/>
    <property type="evidence" value="ECO:0007669"/>
    <property type="project" value="UniProtKB-KW"/>
</dbReference>
<comment type="subunit">
    <text evidence="5">Dimer of alpha and beta chains. A typical microtubule is a hollow water-filled tube with an outer diameter of 25 nm and an inner diameter of 15 nM. Alpha-beta heterodimers associate head-to-tail to form protofilaments running lengthwise along the microtubule wall with the beta-tubulin subunit facing the microtubule plus end conferring a structural polarity. Microtubules usually have 13 protofilaments but different protofilament numbers can be found in some organisms and specialized cells.</text>
</comment>
<evidence type="ECO:0000313" key="21">
    <source>
        <dbReference type="Proteomes" id="UP001140172"/>
    </source>
</evidence>
<dbReference type="EC" id="5.2.1.8" evidence="6"/>
<dbReference type="InterPro" id="IPR018316">
    <property type="entry name" value="Tubulin/FtsZ_2-layer-sand-dom"/>
</dbReference>